<dbReference type="GO" id="GO:0005737">
    <property type="term" value="C:cytoplasm"/>
    <property type="evidence" value="ECO:0007669"/>
    <property type="project" value="TreeGrafter"/>
</dbReference>
<dbReference type="Pfam" id="PF08316">
    <property type="entry name" value="Pal1"/>
    <property type="match status" value="1"/>
</dbReference>
<gene>
    <name evidence="2" type="ORF">NLU13_1189</name>
</gene>
<feature type="compositionally biased region" description="Basic residues" evidence="1">
    <location>
        <begin position="65"/>
        <end position="82"/>
    </location>
</feature>
<feature type="compositionally biased region" description="Basic residues" evidence="1">
    <location>
        <begin position="430"/>
        <end position="439"/>
    </location>
</feature>
<dbReference type="PANTHER" id="PTHR28307">
    <property type="entry name" value="PROTEIN PAL1"/>
    <property type="match status" value="1"/>
</dbReference>
<keyword evidence="3" id="KW-1185">Reference proteome</keyword>
<feature type="compositionally biased region" description="Pro residues" evidence="1">
    <location>
        <begin position="92"/>
        <end position="108"/>
    </location>
</feature>
<name>A0AA39GQH0_SARSR</name>
<feature type="compositionally biased region" description="Polar residues" evidence="1">
    <location>
        <begin position="403"/>
        <end position="422"/>
    </location>
</feature>
<organism evidence="2 3">
    <name type="scientific">Sarocladium strictum</name>
    <name type="common">Black bundle disease fungus</name>
    <name type="synonym">Acremonium strictum</name>
    <dbReference type="NCBI Taxonomy" id="5046"/>
    <lineage>
        <taxon>Eukaryota</taxon>
        <taxon>Fungi</taxon>
        <taxon>Dikarya</taxon>
        <taxon>Ascomycota</taxon>
        <taxon>Pezizomycotina</taxon>
        <taxon>Sordariomycetes</taxon>
        <taxon>Hypocreomycetidae</taxon>
        <taxon>Hypocreales</taxon>
        <taxon>Sarocladiaceae</taxon>
        <taxon>Sarocladium</taxon>
    </lineage>
</organism>
<protein>
    <submittedName>
        <fullName evidence="2">Uncharacterized protein</fullName>
    </submittedName>
</protein>
<dbReference type="EMBL" id="JAPDFR010000001">
    <property type="protein sequence ID" value="KAK0391690.1"/>
    <property type="molecule type" value="Genomic_DNA"/>
</dbReference>
<feature type="compositionally biased region" description="Basic residues" evidence="1">
    <location>
        <begin position="382"/>
        <end position="394"/>
    </location>
</feature>
<dbReference type="InterPro" id="IPR013226">
    <property type="entry name" value="Pal1"/>
</dbReference>
<feature type="region of interest" description="Disordered" evidence="1">
    <location>
        <begin position="26"/>
        <end position="231"/>
    </location>
</feature>
<reference evidence="2" key="1">
    <citation type="submission" date="2022-10" db="EMBL/GenBank/DDBJ databases">
        <title>Determination and structural analysis of whole genome sequence of Sarocladium strictum F4-1.</title>
        <authorList>
            <person name="Hu L."/>
            <person name="Jiang Y."/>
        </authorList>
    </citation>
    <scope>NUCLEOTIDE SEQUENCE</scope>
    <source>
        <strain evidence="2">F4-1</strain>
    </source>
</reference>
<dbReference type="Proteomes" id="UP001175261">
    <property type="component" value="Unassembled WGS sequence"/>
</dbReference>
<proteinExistence type="predicted"/>
<accession>A0AA39GQH0</accession>
<evidence type="ECO:0000313" key="2">
    <source>
        <dbReference type="EMBL" id="KAK0391690.1"/>
    </source>
</evidence>
<dbReference type="PANTHER" id="PTHR28307:SF1">
    <property type="entry name" value="PAL1 CELL MORPHOLOGY PROTEIN"/>
    <property type="match status" value="1"/>
</dbReference>
<feature type="region of interest" description="Disordered" evidence="1">
    <location>
        <begin position="374"/>
        <end position="447"/>
    </location>
</feature>
<feature type="compositionally biased region" description="Low complexity" evidence="1">
    <location>
        <begin position="52"/>
        <end position="64"/>
    </location>
</feature>
<evidence type="ECO:0000313" key="3">
    <source>
        <dbReference type="Proteomes" id="UP001175261"/>
    </source>
</evidence>
<sequence length="447" mass="49620">MRQSQQQRTMDHEDYDKDWARRYILDPLTAPEPSQESGIAGSYNAAARPLSDPKTSPGSSSGSSPKKHGFFARRLSFRSRGKQHAESVVAKSPPPPPARSELPTPPASTSPSKAEFHSSNPFSDHAPQASRDATPPANQQKYPPLRSKKHLRVVSDPHYPPGPSSRPHAPRQPPREEAPPPYRRHYSNPSPDPFYQGPLAHRYPGDMSHRPLDSAKRDTRAAERTHRRGASLHNTDIIDALDTIGGTYHHGGPYDATLASRNVNKKYSPLAAVQRSNEEAIRATPPEFIQDSLEHHVPLQGVAIIPPGGVDPRGRVMDYEEGADLMREEDAPGGAYKRWAEVRYHPDDLKGKGEPSYSLERDLKQKNKYINAAGEYELQSPRHGRLLSRQRRRSSGQWGDDSLGSSSGYHQTTVQRSNSTGKKLSDGLKRRMGSLRKKPVATAQEVN</sequence>
<dbReference type="AlphaFoldDB" id="A0AA39GQH0"/>
<evidence type="ECO:0000256" key="1">
    <source>
        <dbReference type="SAM" id="MobiDB-lite"/>
    </source>
</evidence>
<feature type="compositionally biased region" description="Basic and acidic residues" evidence="1">
    <location>
        <begin position="203"/>
        <end position="224"/>
    </location>
</feature>
<comment type="caution">
    <text evidence="2">The sequence shown here is derived from an EMBL/GenBank/DDBJ whole genome shotgun (WGS) entry which is preliminary data.</text>
</comment>